<evidence type="ECO:0000313" key="3">
    <source>
        <dbReference type="Proteomes" id="UP001221898"/>
    </source>
</evidence>
<evidence type="ECO:0000256" key="1">
    <source>
        <dbReference type="SAM" id="MobiDB-lite"/>
    </source>
</evidence>
<feature type="region of interest" description="Disordered" evidence="1">
    <location>
        <begin position="81"/>
        <end position="105"/>
    </location>
</feature>
<accession>A0AAD7RAE9</accession>
<evidence type="ECO:0000313" key="2">
    <source>
        <dbReference type="EMBL" id="KAJ8372670.1"/>
    </source>
</evidence>
<dbReference type="EMBL" id="JAINUG010000391">
    <property type="protein sequence ID" value="KAJ8372670.1"/>
    <property type="molecule type" value="Genomic_DNA"/>
</dbReference>
<proteinExistence type="predicted"/>
<dbReference type="AlphaFoldDB" id="A0AAD7RAE9"/>
<gene>
    <name evidence="2" type="ORF">AAFF_G00280420</name>
</gene>
<reference evidence="2" key="1">
    <citation type="journal article" date="2023" name="Science">
        <title>Genome structures resolve the early diversification of teleost fishes.</title>
        <authorList>
            <person name="Parey E."/>
            <person name="Louis A."/>
            <person name="Montfort J."/>
            <person name="Bouchez O."/>
            <person name="Roques C."/>
            <person name="Iampietro C."/>
            <person name="Lluch J."/>
            <person name="Castinel A."/>
            <person name="Donnadieu C."/>
            <person name="Desvignes T."/>
            <person name="Floi Bucao C."/>
            <person name="Jouanno E."/>
            <person name="Wen M."/>
            <person name="Mejri S."/>
            <person name="Dirks R."/>
            <person name="Jansen H."/>
            <person name="Henkel C."/>
            <person name="Chen W.J."/>
            <person name="Zahm M."/>
            <person name="Cabau C."/>
            <person name="Klopp C."/>
            <person name="Thompson A.W."/>
            <person name="Robinson-Rechavi M."/>
            <person name="Braasch I."/>
            <person name="Lecointre G."/>
            <person name="Bobe J."/>
            <person name="Postlethwait J.H."/>
            <person name="Berthelot C."/>
            <person name="Roest Crollius H."/>
            <person name="Guiguen Y."/>
        </authorList>
    </citation>
    <scope>NUCLEOTIDE SEQUENCE</scope>
    <source>
        <strain evidence="2">NC1722</strain>
    </source>
</reference>
<sequence length="105" mass="11355">MKYPLEYVSKAARIAHDSSCPGPAPSVEPPSFLKTPLDLMISTGATARLECIAEGRMGGHRLPRSPTKPGPQWASLHNRVESQYRGRKASSLVAGRLNTRSDNIG</sequence>
<protein>
    <recommendedName>
        <fullName evidence="4">Ig-like domain-containing protein</fullName>
    </recommendedName>
</protein>
<dbReference type="Proteomes" id="UP001221898">
    <property type="component" value="Unassembled WGS sequence"/>
</dbReference>
<name>A0AAD7RAE9_9TELE</name>
<evidence type="ECO:0008006" key="4">
    <source>
        <dbReference type="Google" id="ProtNLM"/>
    </source>
</evidence>
<comment type="caution">
    <text evidence="2">The sequence shown here is derived from an EMBL/GenBank/DDBJ whole genome shotgun (WGS) entry which is preliminary data.</text>
</comment>
<organism evidence="2 3">
    <name type="scientific">Aldrovandia affinis</name>
    <dbReference type="NCBI Taxonomy" id="143900"/>
    <lineage>
        <taxon>Eukaryota</taxon>
        <taxon>Metazoa</taxon>
        <taxon>Chordata</taxon>
        <taxon>Craniata</taxon>
        <taxon>Vertebrata</taxon>
        <taxon>Euteleostomi</taxon>
        <taxon>Actinopterygii</taxon>
        <taxon>Neopterygii</taxon>
        <taxon>Teleostei</taxon>
        <taxon>Notacanthiformes</taxon>
        <taxon>Halosauridae</taxon>
        <taxon>Aldrovandia</taxon>
    </lineage>
</organism>
<keyword evidence="3" id="KW-1185">Reference proteome</keyword>